<evidence type="ECO:0000313" key="4">
    <source>
        <dbReference type="Proteomes" id="UP001139411"/>
    </source>
</evidence>
<dbReference type="RefSeq" id="WP_235178675.1">
    <property type="nucleotide sequence ID" value="NZ_JAKFFV010000011.1"/>
</dbReference>
<comment type="caution">
    <text evidence="3">The sequence shown here is derived from an EMBL/GenBank/DDBJ whole genome shotgun (WGS) entry which is preliminary data.</text>
</comment>
<dbReference type="InterPro" id="IPR031329">
    <property type="entry name" value="NEUT/ALK_ceramidase_N"/>
</dbReference>
<keyword evidence="1" id="KW-0812">Transmembrane</keyword>
<evidence type="ECO:0000259" key="2">
    <source>
        <dbReference type="Pfam" id="PF04734"/>
    </source>
</evidence>
<proteinExistence type="predicted"/>
<accession>A0A9X1U274</accession>
<evidence type="ECO:0000313" key="3">
    <source>
        <dbReference type="EMBL" id="MCF2500201.1"/>
    </source>
</evidence>
<gene>
    <name evidence="3" type="ORF">L0661_17915</name>
</gene>
<reference evidence="3" key="1">
    <citation type="submission" date="2022-01" db="EMBL/GenBank/DDBJ databases">
        <title>Novel species in genus Dyadobacter.</title>
        <authorList>
            <person name="Ma C."/>
        </authorList>
    </citation>
    <scope>NUCLEOTIDE SEQUENCE</scope>
    <source>
        <strain evidence="3">CY357</strain>
    </source>
</reference>
<protein>
    <submittedName>
        <fullName evidence="3">Neutral/alkaline non-lysosomal ceramidase N-terminal domain-containing protein</fullName>
    </submittedName>
</protein>
<dbReference type="Pfam" id="PF04734">
    <property type="entry name" value="Ceramidase_alk"/>
    <property type="match status" value="1"/>
</dbReference>
<evidence type="ECO:0000256" key="1">
    <source>
        <dbReference type="SAM" id="Phobius"/>
    </source>
</evidence>
<keyword evidence="1" id="KW-1133">Transmembrane helix</keyword>
<dbReference type="Proteomes" id="UP001139411">
    <property type="component" value="Unassembled WGS sequence"/>
</dbReference>
<feature type="transmembrane region" description="Helical" evidence="1">
    <location>
        <begin position="7"/>
        <end position="26"/>
    </location>
</feature>
<keyword evidence="1" id="KW-0472">Membrane</keyword>
<name>A0A9X1U274_9BACT</name>
<feature type="domain" description="Neutral/alkaline non-lysosomal ceramidase N-terminal" evidence="2">
    <location>
        <begin position="64"/>
        <end position="268"/>
    </location>
</feature>
<dbReference type="AlphaFoldDB" id="A0A9X1U274"/>
<organism evidence="3 4">
    <name type="scientific">Dyadobacter chenhuakuii</name>
    <dbReference type="NCBI Taxonomy" id="2909339"/>
    <lineage>
        <taxon>Bacteria</taxon>
        <taxon>Pseudomonadati</taxon>
        <taxon>Bacteroidota</taxon>
        <taxon>Cytophagia</taxon>
        <taxon>Cytophagales</taxon>
        <taxon>Spirosomataceae</taxon>
        <taxon>Dyadobacter</taxon>
    </lineage>
</organism>
<dbReference type="EMBL" id="JAKFFV010000011">
    <property type="protein sequence ID" value="MCF2500201.1"/>
    <property type="molecule type" value="Genomic_DNA"/>
</dbReference>
<sequence length="450" mass="49376">MRFLRIFLRIIGVIVLLLILTIATMITTMDDTPYKEMPYYGQWKKQITNVKKDTASASGQLRAGWAKVNITPPSPTPTAGYGKRKGKLYTAVHDSVYVRAMVIDNGGTQAAIIAADLLIVPPTVIKLVQARLTEKEIPFNQVFFGATHSHNSVGGWGTGISSLFFSGEYNPATVERLADAIFQAIVQAKAKLEPVSLTYMESIDKVDIRNRLVGEEGEVDPEIRSAAFVTNSGKKAILSSYAAHSTILNSGNIVLSRDYPGILVDSLEKGRYDFAMYMAGAVGSMGPIEKGSDDFDELKNQAYGVQKALLSNSAIKEKSSGAMLQAITLPLPLRDPSPRLTMSINLRSWVFKKAFGDYPVFVKALRIGNILMVGMPCDFSGELVAGLDAYAKTKGLNLMVTSFNGGYIGYITHDKHFDKDLYETKTMSWYGPYNGAYLQEVIKDIIDKLS</sequence>